<sequence>MTSAESLENQPKRIRMGFTCRLCGHHRTLDALVYLQGAFVLDYKTGTDATKGTSYEVIFLDTPLNRDDTIQFLGKSHIANFHPGSNGSVVDIRS</sequence>
<accession>A0A1F7GUL9</accession>
<organism evidence="1 2">
    <name type="scientific">Candidatus Roizmanbacteria bacterium RIFCSPHIGHO2_01_FULL_39_8</name>
    <dbReference type="NCBI Taxonomy" id="1802033"/>
    <lineage>
        <taxon>Bacteria</taxon>
        <taxon>Candidatus Roizmaniibacteriota</taxon>
    </lineage>
</organism>
<dbReference type="EMBL" id="MFZI01000003">
    <property type="protein sequence ID" value="OGK22222.1"/>
    <property type="molecule type" value="Genomic_DNA"/>
</dbReference>
<dbReference type="AlphaFoldDB" id="A0A1F7GUL9"/>
<reference evidence="1 2" key="1">
    <citation type="journal article" date="2016" name="Nat. Commun.">
        <title>Thousands of microbial genomes shed light on interconnected biogeochemical processes in an aquifer system.</title>
        <authorList>
            <person name="Anantharaman K."/>
            <person name="Brown C.T."/>
            <person name="Hug L.A."/>
            <person name="Sharon I."/>
            <person name="Castelle C.J."/>
            <person name="Probst A.J."/>
            <person name="Thomas B.C."/>
            <person name="Singh A."/>
            <person name="Wilkins M.J."/>
            <person name="Karaoz U."/>
            <person name="Brodie E.L."/>
            <person name="Williams K.H."/>
            <person name="Hubbard S.S."/>
            <person name="Banfield J.F."/>
        </authorList>
    </citation>
    <scope>NUCLEOTIDE SEQUENCE [LARGE SCALE GENOMIC DNA]</scope>
</reference>
<proteinExistence type="predicted"/>
<comment type="caution">
    <text evidence="1">The sequence shown here is derived from an EMBL/GenBank/DDBJ whole genome shotgun (WGS) entry which is preliminary data.</text>
</comment>
<evidence type="ECO:0000313" key="2">
    <source>
        <dbReference type="Proteomes" id="UP000177026"/>
    </source>
</evidence>
<dbReference type="Proteomes" id="UP000177026">
    <property type="component" value="Unassembled WGS sequence"/>
</dbReference>
<name>A0A1F7GUL9_9BACT</name>
<protein>
    <submittedName>
        <fullName evidence="1">Uncharacterized protein</fullName>
    </submittedName>
</protein>
<evidence type="ECO:0000313" key="1">
    <source>
        <dbReference type="EMBL" id="OGK22222.1"/>
    </source>
</evidence>
<gene>
    <name evidence="1" type="ORF">A2866_06170</name>
</gene>